<feature type="transmembrane region" description="Helical" evidence="6">
    <location>
        <begin position="490"/>
        <end position="507"/>
    </location>
</feature>
<keyword evidence="9" id="KW-1185">Reference proteome</keyword>
<dbReference type="InterPro" id="IPR005828">
    <property type="entry name" value="MFS_sugar_transport-like"/>
</dbReference>
<feature type="compositionally biased region" description="Basic residues" evidence="5">
    <location>
        <begin position="696"/>
        <end position="707"/>
    </location>
</feature>
<feature type="transmembrane region" description="Helical" evidence="6">
    <location>
        <begin position="197"/>
        <end position="217"/>
    </location>
</feature>
<evidence type="ECO:0000256" key="6">
    <source>
        <dbReference type="SAM" id="Phobius"/>
    </source>
</evidence>
<evidence type="ECO:0000256" key="2">
    <source>
        <dbReference type="ARBA" id="ARBA00022692"/>
    </source>
</evidence>
<feature type="transmembrane region" description="Helical" evidence="6">
    <location>
        <begin position="254"/>
        <end position="275"/>
    </location>
</feature>
<sequence>MQYVIPAGLNAIDVETSEYYDSAEVYGHGNVQRGVLLFTALSMWVLHCHTLTFPLISAEVDHWCRPPGHLNVSTAEWKEWGIPRAADGQYSRCSAYANLLDTNDSRVVPCDEWDYDAEFAPTSVVSHWNLVCGRAWRIVLLNALTMAGALGFLALSGFVVDRTGRKPVALASASLLIISTLGSGFATTYYMYVCTKFLVSGSSSSLFVASSVLLFEISTHQKRVVQHGLSVAVGLTLGDASFAAIGQLTHAAWMVRQLLMVAPTGLVPVGYLLLAESPRWLIAKRRLKNAESVMNTMARANGFRPLGPCVLVAKTEEKLRFMSGTEERAKLSTNVLRRRALVSFSATFSIMFAYYALLVASAARKVTVWAQNVPLVTNLFVAVAMLPVFNRSSRKRLLITAFACTGTSCSLLGIAFSSGRSLQSLAHTVILVAAETTCFVTAVFNLVYFTEAFPAPVRGTVASLSFAFGRLGGVLAAPLSGLRSKGREDLFFALVSVLVYGVAWLLYHMPIDVSVETTRISSPESRSSGVHRTPTAGTTYSKRELLEEMVKTLERPPSRILNKRKSLAQITGCCDETLLTRSLRRSRKGYDVTSPPRDDRSVRRLSGRSTQAEEQLTRSPRQYNDATSPPSEFQTERSARQFSGEMSAHRELASERSSRRFSNEVSSPDEAQLPKRGLTGAASLPDEVRAKMSLSKSKRKSGRHTMKHRQEAAKGPGKESEFRAGYRGHNPA</sequence>
<evidence type="ECO:0000256" key="5">
    <source>
        <dbReference type="SAM" id="MobiDB-lite"/>
    </source>
</evidence>
<feature type="transmembrane region" description="Helical" evidence="6">
    <location>
        <begin position="340"/>
        <end position="363"/>
    </location>
</feature>
<evidence type="ECO:0000313" key="9">
    <source>
        <dbReference type="Proteomes" id="UP000821853"/>
    </source>
</evidence>
<evidence type="ECO:0000256" key="3">
    <source>
        <dbReference type="ARBA" id="ARBA00022989"/>
    </source>
</evidence>
<keyword evidence="4 6" id="KW-0472">Membrane</keyword>
<evidence type="ECO:0000256" key="1">
    <source>
        <dbReference type="ARBA" id="ARBA00004141"/>
    </source>
</evidence>
<feature type="region of interest" description="Disordered" evidence="5">
    <location>
        <begin position="586"/>
        <end position="732"/>
    </location>
</feature>
<feature type="transmembrane region" description="Helical" evidence="6">
    <location>
        <begin position="397"/>
        <end position="416"/>
    </location>
</feature>
<dbReference type="InterPro" id="IPR036259">
    <property type="entry name" value="MFS_trans_sf"/>
</dbReference>
<feature type="compositionally biased region" description="Polar residues" evidence="5">
    <location>
        <begin position="607"/>
        <end position="633"/>
    </location>
</feature>
<comment type="subcellular location">
    <subcellularLocation>
        <location evidence="1">Membrane</location>
        <topology evidence="1">Multi-pass membrane protein</topology>
    </subcellularLocation>
</comment>
<feature type="compositionally biased region" description="Basic and acidic residues" evidence="5">
    <location>
        <begin position="708"/>
        <end position="724"/>
    </location>
</feature>
<feature type="compositionally biased region" description="Basic and acidic residues" evidence="5">
    <location>
        <begin position="647"/>
        <end position="662"/>
    </location>
</feature>
<evidence type="ECO:0000259" key="7">
    <source>
        <dbReference type="PROSITE" id="PS50850"/>
    </source>
</evidence>
<dbReference type="AlphaFoldDB" id="A0A9J6GEG5"/>
<reference evidence="8 9" key="1">
    <citation type="journal article" date="2020" name="Cell">
        <title>Large-Scale Comparative Analyses of Tick Genomes Elucidate Their Genetic Diversity and Vector Capacities.</title>
        <authorList>
            <consortium name="Tick Genome and Microbiome Consortium (TIGMIC)"/>
            <person name="Jia N."/>
            <person name="Wang J."/>
            <person name="Shi W."/>
            <person name="Du L."/>
            <person name="Sun Y."/>
            <person name="Zhan W."/>
            <person name="Jiang J.F."/>
            <person name="Wang Q."/>
            <person name="Zhang B."/>
            <person name="Ji P."/>
            <person name="Bell-Sakyi L."/>
            <person name="Cui X.M."/>
            <person name="Yuan T.T."/>
            <person name="Jiang B.G."/>
            <person name="Yang W.F."/>
            <person name="Lam T.T."/>
            <person name="Chang Q.C."/>
            <person name="Ding S.J."/>
            <person name="Wang X.J."/>
            <person name="Zhu J.G."/>
            <person name="Ruan X.D."/>
            <person name="Zhao L."/>
            <person name="Wei J.T."/>
            <person name="Ye R.Z."/>
            <person name="Que T.C."/>
            <person name="Du C.H."/>
            <person name="Zhou Y.H."/>
            <person name="Cheng J.X."/>
            <person name="Dai P.F."/>
            <person name="Guo W.B."/>
            <person name="Han X.H."/>
            <person name="Huang E.J."/>
            <person name="Li L.F."/>
            <person name="Wei W."/>
            <person name="Gao Y.C."/>
            <person name="Liu J.Z."/>
            <person name="Shao H.Z."/>
            <person name="Wang X."/>
            <person name="Wang C.C."/>
            <person name="Yang T.C."/>
            <person name="Huo Q.B."/>
            <person name="Li W."/>
            <person name="Chen H.Y."/>
            <person name="Chen S.E."/>
            <person name="Zhou L.G."/>
            <person name="Ni X.B."/>
            <person name="Tian J.H."/>
            <person name="Sheng Y."/>
            <person name="Liu T."/>
            <person name="Pan Y.S."/>
            <person name="Xia L.Y."/>
            <person name="Li J."/>
            <person name="Zhao F."/>
            <person name="Cao W.C."/>
        </authorList>
    </citation>
    <scope>NUCLEOTIDE SEQUENCE [LARGE SCALE GENOMIC DNA]</scope>
    <source>
        <strain evidence="8">HaeL-2018</strain>
    </source>
</reference>
<dbReference type="Proteomes" id="UP000821853">
    <property type="component" value="Chromosome 4"/>
</dbReference>
<name>A0A9J6GEG5_HAELO</name>
<keyword evidence="2 6" id="KW-0812">Transmembrane</keyword>
<evidence type="ECO:0000256" key="4">
    <source>
        <dbReference type="ARBA" id="ARBA00023136"/>
    </source>
</evidence>
<dbReference type="Gene3D" id="1.20.1250.20">
    <property type="entry name" value="MFS general substrate transporter like domains"/>
    <property type="match status" value="1"/>
</dbReference>
<feature type="transmembrane region" description="Helical" evidence="6">
    <location>
        <begin position="135"/>
        <end position="156"/>
    </location>
</feature>
<dbReference type="Pfam" id="PF00083">
    <property type="entry name" value="Sugar_tr"/>
    <property type="match status" value="1"/>
</dbReference>
<organism evidence="8 9">
    <name type="scientific">Haemaphysalis longicornis</name>
    <name type="common">Bush tick</name>
    <dbReference type="NCBI Taxonomy" id="44386"/>
    <lineage>
        <taxon>Eukaryota</taxon>
        <taxon>Metazoa</taxon>
        <taxon>Ecdysozoa</taxon>
        <taxon>Arthropoda</taxon>
        <taxon>Chelicerata</taxon>
        <taxon>Arachnida</taxon>
        <taxon>Acari</taxon>
        <taxon>Parasitiformes</taxon>
        <taxon>Ixodida</taxon>
        <taxon>Ixodoidea</taxon>
        <taxon>Ixodidae</taxon>
        <taxon>Haemaphysalinae</taxon>
        <taxon>Haemaphysalis</taxon>
    </lineage>
</organism>
<feature type="domain" description="Major facilitator superfamily (MFS) profile" evidence="7">
    <location>
        <begin position="90"/>
        <end position="513"/>
    </location>
</feature>
<accession>A0A9J6GEG5</accession>
<feature type="transmembrane region" description="Helical" evidence="6">
    <location>
        <begin position="369"/>
        <end position="390"/>
    </location>
</feature>
<dbReference type="PANTHER" id="PTHR24064">
    <property type="entry name" value="SOLUTE CARRIER FAMILY 22 MEMBER"/>
    <property type="match status" value="1"/>
</dbReference>
<dbReference type="EMBL" id="JABSTR010000006">
    <property type="protein sequence ID" value="KAH9373821.1"/>
    <property type="molecule type" value="Genomic_DNA"/>
</dbReference>
<dbReference type="GO" id="GO:0016020">
    <property type="term" value="C:membrane"/>
    <property type="evidence" value="ECO:0007669"/>
    <property type="project" value="UniProtKB-SubCell"/>
</dbReference>
<dbReference type="VEuPathDB" id="VectorBase:HLOH_052567"/>
<gene>
    <name evidence="8" type="ORF">HPB48_007457</name>
</gene>
<keyword evidence="3 6" id="KW-1133">Transmembrane helix</keyword>
<dbReference type="OrthoDB" id="6512568at2759"/>
<dbReference type="PROSITE" id="PS50850">
    <property type="entry name" value="MFS"/>
    <property type="match status" value="1"/>
</dbReference>
<proteinExistence type="predicted"/>
<dbReference type="GO" id="GO:0022857">
    <property type="term" value="F:transmembrane transporter activity"/>
    <property type="evidence" value="ECO:0007669"/>
    <property type="project" value="InterPro"/>
</dbReference>
<evidence type="ECO:0000313" key="8">
    <source>
        <dbReference type="EMBL" id="KAH9373821.1"/>
    </source>
</evidence>
<feature type="region of interest" description="Disordered" evidence="5">
    <location>
        <begin position="520"/>
        <end position="539"/>
    </location>
</feature>
<comment type="caution">
    <text evidence="8">The sequence shown here is derived from an EMBL/GenBank/DDBJ whole genome shotgun (WGS) entry which is preliminary data.</text>
</comment>
<protein>
    <recommendedName>
        <fullName evidence="7">Major facilitator superfamily (MFS) profile domain-containing protein</fullName>
    </recommendedName>
</protein>
<dbReference type="SUPFAM" id="SSF103473">
    <property type="entry name" value="MFS general substrate transporter"/>
    <property type="match status" value="1"/>
</dbReference>
<dbReference type="InterPro" id="IPR020846">
    <property type="entry name" value="MFS_dom"/>
</dbReference>
<feature type="transmembrane region" description="Helical" evidence="6">
    <location>
        <begin position="168"/>
        <end position="191"/>
    </location>
</feature>
<feature type="transmembrane region" description="Helical" evidence="6">
    <location>
        <begin position="428"/>
        <end position="449"/>
    </location>
</feature>